<comment type="catalytic activity">
    <reaction evidence="1">
        <text>3-hydroxy-2-methylpropanoyl-CoA + H2O = 3-hydroxy-2-methylpropanoate + CoA + H(+)</text>
        <dbReference type="Rhea" id="RHEA:20888"/>
        <dbReference type="ChEBI" id="CHEBI:11805"/>
        <dbReference type="ChEBI" id="CHEBI:15377"/>
        <dbReference type="ChEBI" id="CHEBI:15378"/>
        <dbReference type="ChEBI" id="CHEBI:57287"/>
        <dbReference type="ChEBI" id="CHEBI:57340"/>
        <dbReference type="EC" id="3.1.2.4"/>
    </reaction>
</comment>
<accession>A0A918KMP6</accession>
<feature type="domain" description="Enoyl-CoA hydratase/isomerase" evidence="4">
    <location>
        <begin position="13"/>
        <end position="334"/>
    </location>
</feature>
<name>A0A918KMP6_9PROT</name>
<keyword evidence="6" id="KW-1185">Reference proteome</keyword>
<dbReference type="InterPro" id="IPR032259">
    <property type="entry name" value="HIBYL-CoA-H"/>
</dbReference>
<dbReference type="InterPro" id="IPR029045">
    <property type="entry name" value="ClpP/crotonase-like_dom_sf"/>
</dbReference>
<dbReference type="CDD" id="cd06558">
    <property type="entry name" value="crotonase-like"/>
    <property type="match status" value="1"/>
</dbReference>
<evidence type="ECO:0000259" key="4">
    <source>
        <dbReference type="Pfam" id="PF16113"/>
    </source>
</evidence>
<evidence type="ECO:0000256" key="3">
    <source>
        <dbReference type="ARBA" id="ARBA00022801"/>
    </source>
</evidence>
<sequence>MTDQIIARKRGSIGHITLDRPEALNALTEEMCVAITRALQGFAADDSIGAVVIDGAGERAFCAGGDVILLHDSGKAGDTRAENFWRTEYALNEYISRYPKPYIALIDGFVMGGGVGLSVHGRLRVAGDNTLFAMPETGIGYFPDVGGSYFLPRLGTAVGNWLGLTGARLNTAASYALGVANAYVPTNLHDALIDALGAADLDGSDAAVANVMKQFVRRPPVAETLPAAIKCFEESTVPAILRSLEADGSDWATKQAVTLRRKSPLALAVTLEALRRGSTMTFREAMARELDYSLGFLKTQDFYEGIRAQLIDKDRNPKWSHGMDEVTQGQVSRVLGRHAMEPLKFLSSENDA</sequence>
<dbReference type="SUPFAM" id="SSF52096">
    <property type="entry name" value="ClpP/crotonase"/>
    <property type="match status" value="1"/>
</dbReference>
<dbReference type="Pfam" id="PF16113">
    <property type="entry name" value="ECH_2"/>
    <property type="match status" value="1"/>
</dbReference>
<organism evidence="5 6">
    <name type="scientific">Litorimonas cladophorae</name>
    <dbReference type="NCBI Taxonomy" id="1220491"/>
    <lineage>
        <taxon>Bacteria</taxon>
        <taxon>Pseudomonadati</taxon>
        <taxon>Pseudomonadota</taxon>
        <taxon>Alphaproteobacteria</taxon>
        <taxon>Maricaulales</taxon>
        <taxon>Robiginitomaculaceae</taxon>
    </lineage>
</organism>
<evidence type="ECO:0000256" key="1">
    <source>
        <dbReference type="ARBA" id="ARBA00001709"/>
    </source>
</evidence>
<dbReference type="EMBL" id="BMYV01000002">
    <property type="protein sequence ID" value="GGX69629.1"/>
    <property type="molecule type" value="Genomic_DNA"/>
</dbReference>
<proteinExistence type="predicted"/>
<reference evidence="5 6" key="1">
    <citation type="journal article" date="2014" name="Int. J. Syst. Evol. Microbiol.">
        <title>Complete genome sequence of Corynebacterium casei LMG S-19264T (=DSM 44701T), isolated from a smear-ripened cheese.</title>
        <authorList>
            <consortium name="US DOE Joint Genome Institute (JGI-PGF)"/>
            <person name="Walter F."/>
            <person name="Albersmeier A."/>
            <person name="Kalinowski J."/>
            <person name="Ruckert C."/>
        </authorList>
    </citation>
    <scope>NUCLEOTIDE SEQUENCE [LARGE SCALE GENOMIC DNA]</scope>
    <source>
        <strain evidence="5 6">KCTC 23968</strain>
    </source>
</reference>
<dbReference type="Gene3D" id="3.90.226.10">
    <property type="entry name" value="2-enoyl-CoA Hydratase, Chain A, domain 1"/>
    <property type="match status" value="1"/>
</dbReference>
<evidence type="ECO:0000256" key="2">
    <source>
        <dbReference type="ARBA" id="ARBA00011915"/>
    </source>
</evidence>
<gene>
    <name evidence="5" type="ORF">GCM10011309_19570</name>
</gene>
<dbReference type="EC" id="3.1.2.4" evidence="2"/>
<dbReference type="GO" id="GO:0006574">
    <property type="term" value="P:L-valine catabolic process"/>
    <property type="evidence" value="ECO:0007669"/>
    <property type="project" value="TreeGrafter"/>
</dbReference>
<dbReference type="PANTHER" id="PTHR43176:SF3">
    <property type="entry name" value="3-HYDROXYISOBUTYRYL-COA HYDROLASE, MITOCHONDRIAL"/>
    <property type="match status" value="1"/>
</dbReference>
<dbReference type="InterPro" id="IPR045004">
    <property type="entry name" value="ECH_dom"/>
</dbReference>
<comment type="caution">
    <text evidence="5">The sequence shown here is derived from an EMBL/GenBank/DDBJ whole genome shotgun (WGS) entry which is preliminary data.</text>
</comment>
<dbReference type="GO" id="GO:0003860">
    <property type="term" value="F:3-hydroxyisobutyryl-CoA hydrolase activity"/>
    <property type="evidence" value="ECO:0007669"/>
    <property type="project" value="UniProtKB-EC"/>
</dbReference>
<keyword evidence="3" id="KW-0378">Hydrolase</keyword>
<evidence type="ECO:0000313" key="6">
    <source>
        <dbReference type="Proteomes" id="UP000600865"/>
    </source>
</evidence>
<dbReference type="AlphaFoldDB" id="A0A918KMP6"/>
<dbReference type="PANTHER" id="PTHR43176">
    <property type="entry name" value="3-HYDROXYISOBUTYRYL-COA HYDROLASE-RELATED"/>
    <property type="match status" value="1"/>
</dbReference>
<protein>
    <recommendedName>
        <fullName evidence="2">3-hydroxyisobutyryl-CoA hydrolase</fullName>
        <ecNumber evidence="2">3.1.2.4</ecNumber>
    </recommendedName>
</protein>
<dbReference type="RefSeq" id="WP_189585007.1">
    <property type="nucleotide sequence ID" value="NZ_BMYV01000002.1"/>
</dbReference>
<dbReference type="NCBIfam" id="NF004127">
    <property type="entry name" value="PRK05617.1"/>
    <property type="match status" value="1"/>
</dbReference>
<evidence type="ECO:0000313" key="5">
    <source>
        <dbReference type="EMBL" id="GGX69629.1"/>
    </source>
</evidence>
<dbReference type="Proteomes" id="UP000600865">
    <property type="component" value="Unassembled WGS sequence"/>
</dbReference>